<dbReference type="PROSITE" id="PS50297">
    <property type="entry name" value="ANK_REP_REGION"/>
    <property type="match status" value="1"/>
</dbReference>
<name>A0A166YLF5_METRR</name>
<dbReference type="SUPFAM" id="SSF48403">
    <property type="entry name" value="Ankyrin repeat"/>
    <property type="match status" value="1"/>
</dbReference>
<proteinExistence type="predicted"/>
<dbReference type="PANTHER" id="PTHR24166">
    <property type="entry name" value="ROLLING PEBBLES, ISOFORM B"/>
    <property type="match status" value="1"/>
</dbReference>
<dbReference type="PANTHER" id="PTHR24166:SF48">
    <property type="entry name" value="PROTEIN VAPYRIN"/>
    <property type="match status" value="1"/>
</dbReference>
<evidence type="ECO:0000313" key="6">
    <source>
        <dbReference type="Proteomes" id="UP000243498"/>
    </source>
</evidence>
<feature type="repeat" description="ANK" evidence="3">
    <location>
        <begin position="201"/>
        <end position="233"/>
    </location>
</feature>
<dbReference type="AlphaFoldDB" id="A0A166YLF5"/>
<sequence>MRIPAEIPPLVARVSSWTDRKLRVLCLLCDDLHQHDFDGNYKETRIEVAPCDVSCNDEDQVRTYRIQFFMNLGAGMNCYEIDKENIQFVAGGAYLIESDMLNDYEIEKRTESFKEQVALKPPWTEATEMYPAFSDRSLRKIDVVVGRMIHGNVSFVNQYLKTSIGRDKFLHGVQAWETAGSGQSDFESNKTGSSNVTIVTSGRTALHLAARCDYPDIVEFLLTYGANVDAVDVSGRTALMEAALWGRWKNAQLLLAYGANKLLECIHNRRPRRAIDLALPSEENALARSAAAFVHRRTKEDTLAQDINRQVIVELLSDEERSTLPGPLGFAFQRRRNHRSLLSFITRYEIPVEGKTVACMIRHGGLPPVFAMSGFTHDGSIELPGRPWVNVVMRLCRLIGSYPDKWPRRDQGVPGQFYASHAEKKLIAYFIYKHKFLLSDISNTEDELTSMMGTLNLRGRTPRAISPRKFKMMRLQAASPETSLCEANVMSSTPICADCERFARSVNEVLGLRIRLCHSLA</sequence>
<dbReference type="OrthoDB" id="4946588at2759"/>
<feature type="domain" description="Single-strand DNA deaminase toxin A-like C-terminal" evidence="4">
    <location>
        <begin position="371"/>
        <end position="427"/>
    </location>
</feature>
<evidence type="ECO:0000256" key="3">
    <source>
        <dbReference type="PROSITE-ProRule" id="PRU00023"/>
    </source>
</evidence>
<evidence type="ECO:0000256" key="1">
    <source>
        <dbReference type="ARBA" id="ARBA00022737"/>
    </source>
</evidence>
<dbReference type="Proteomes" id="UP000243498">
    <property type="component" value="Unassembled WGS sequence"/>
</dbReference>
<dbReference type="SMART" id="SM00248">
    <property type="entry name" value="ANK"/>
    <property type="match status" value="2"/>
</dbReference>
<organism evidence="5 6">
    <name type="scientific">Metarhizium rileyi (strain RCEF 4871)</name>
    <name type="common">Nomuraea rileyi</name>
    <dbReference type="NCBI Taxonomy" id="1649241"/>
    <lineage>
        <taxon>Eukaryota</taxon>
        <taxon>Fungi</taxon>
        <taxon>Dikarya</taxon>
        <taxon>Ascomycota</taxon>
        <taxon>Pezizomycotina</taxon>
        <taxon>Sordariomycetes</taxon>
        <taxon>Hypocreomycetidae</taxon>
        <taxon>Hypocreales</taxon>
        <taxon>Clavicipitaceae</taxon>
        <taxon>Metarhizium</taxon>
    </lineage>
</organism>
<dbReference type="InterPro" id="IPR050889">
    <property type="entry name" value="Dendritic_Spine_Reg/Scaffold"/>
</dbReference>
<evidence type="ECO:0000313" key="5">
    <source>
        <dbReference type="EMBL" id="OAA37031.1"/>
    </source>
</evidence>
<gene>
    <name evidence="5" type="ORF">NOR_07307</name>
</gene>
<keyword evidence="6" id="KW-1185">Reference proteome</keyword>
<comment type="caution">
    <text evidence="5">The sequence shown here is derived from an EMBL/GenBank/DDBJ whole genome shotgun (WGS) entry which is preliminary data.</text>
</comment>
<dbReference type="Pfam" id="PF24120">
    <property type="entry name" value="SsdA_C"/>
    <property type="match status" value="1"/>
</dbReference>
<dbReference type="STRING" id="1081105.A0A166YLF5"/>
<keyword evidence="2 3" id="KW-0040">ANK repeat</keyword>
<dbReference type="InterPro" id="IPR057517">
    <property type="entry name" value="SsdA-like_C"/>
</dbReference>
<dbReference type="PROSITE" id="PS50088">
    <property type="entry name" value="ANK_REPEAT"/>
    <property type="match status" value="1"/>
</dbReference>
<dbReference type="EMBL" id="AZHC01000032">
    <property type="protein sequence ID" value="OAA37031.1"/>
    <property type="molecule type" value="Genomic_DNA"/>
</dbReference>
<reference evidence="5 6" key="1">
    <citation type="journal article" date="2016" name="Genome Biol. Evol.">
        <title>Divergent and convergent evolution of fungal pathogenicity.</title>
        <authorList>
            <person name="Shang Y."/>
            <person name="Xiao G."/>
            <person name="Zheng P."/>
            <person name="Cen K."/>
            <person name="Zhan S."/>
            <person name="Wang C."/>
        </authorList>
    </citation>
    <scope>NUCLEOTIDE SEQUENCE [LARGE SCALE GENOMIC DNA]</scope>
    <source>
        <strain evidence="5 6">RCEF 4871</strain>
    </source>
</reference>
<dbReference type="InterPro" id="IPR002110">
    <property type="entry name" value="Ankyrin_rpt"/>
</dbReference>
<protein>
    <submittedName>
        <fullName evidence="5">Ankyrin repeat-containing domain protein</fullName>
    </submittedName>
</protein>
<accession>A0A166YLF5</accession>
<keyword evidence="1" id="KW-0677">Repeat</keyword>
<evidence type="ECO:0000259" key="4">
    <source>
        <dbReference type="Pfam" id="PF24120"/>
    </source>
</evidence>
<evidence type="ECO:0000256" key="2">
    <source>
        <dbReference type="ARBA" id="ARBA00023043"/>
    </source>
</evidence>
<dbReference type="Gene3D" id="1.25.40.20">
    <property type="entry name" value="Ankyrin repeat-containing domain"/>
    <property type="match status" value="1"/>
</dbReference>
<dbReference type="InterPro" id="IPR036770">
    <property type="entry name" value="Ankyrin_rpt-contain_sf"/>
</dbReference>
<dbReference type="OMA" id="ANERREH"/>
<dbReference type="Pfam" id="PF12796">
    <property type="entry name" value="Ank_2"/>
    <property type="match status" value="1"/>
</dbReference>